<dbReference type="SMART" id="SM00825">
    <property type="entry name" value="PKS_KS"/>
    <property type="match status" value="1"/>
</dbReference>
<keyword evidence="6 11" id="KW-0808">Transferase</keyword>
<dbReference type="GO" id="GO:0004315">
    <property type="term" value="F:3-oxoacyl-[acyl-carrier-protein] synthase activity"/>
    <property type="evidence" value="ECO:0007669"/>
    <property type="project" value="UniProtKB-UniRule"/>
</dbReference>
<evidence type="ECO:0000256" key="10">
    <source>
        <dbReference type="ARBA" id="ARBA00023315"/>
    </source>
</evidence>
<dbReference type="InterPro" id="IPR014030">
    <property type="entry name" value="Ketoacyl_synth_N"/>
</dbReference>
<dbReference type="RefSeq" id="WP_267769986.1">
    <property type="nucleotide sequence ID" value="NZ_JAPNKE010000002.1"/>
</dbReference>
<dbReference type="SUPFAM" id="SSF53901">
    <property type="entry name" value="Thiolase-like"/>
    <property type="match status" value="2"/>
</dbReference>
<keyword evidence="8" id="KW-0443">Lipid metabolism</keyword>
<keyword evidence="16" id="KW-1185">Reference proteome</keyword>
<feature type="domain" description="Ketosynthase family 3 (KS3)" evidence="14">
    <location>
        <begin position="3"/>
        <end position="410"/>
    </location>
</feature>
<evidence type="ECO:0000256" key="5">
    <source>
        <dbReference type="ARBA" id="ARBA00022516"/>
    </source>
</evidence>
<dbReference type="NCBIfam" id="NF005589">
    <property type="entry name" value="PRK07314.1"/>
    <property type="match status" value="1"/>
</dbReference>
<dbReference type="Pfam" id="PF02801">
    <property type="entry name" value="Ketoacyl-synt_C"/>
    <property type="match status" value="1"/>
</dbReference>
<keyword evidence="10 11" id="KW-0012">Acyltransferase</keyword>
<dbReference type="InterPro" id="IPR014031">
    <property type="entry name" value="Ketoacyl_synth_C"/>
</dbReference>
<accession>A0A9X3EP76</accession>
<dbReference type="Gene3D" id="3.40.47.10">
    <property type="match status" value="1"/>
</dbReference>
<dbReference type="FunFam" id="3.40.47.10:FF:000009">
    <property type="entry name" value="3-oxoacyl-[acyl-carrier-protein] synthase 2"/>
    <property type="match status" value="1"/>
</dbReference>
<dbReference type="InterPro" id="IPR000794">
    <property type="entry name" value="Beta-ketoacyl_synthase"/>
</dbReference>
<evidence type="ECO:0000256" key="13">
    <source>
        <dbReference type="RuleBase" id="RU003694"/>
    </source>
</evidence>
<dbReference type="NCBIfam" id="TIGR03150">
    <property type="entry name" value="fabF"/>
    <property type="match status" value="1"/>
</dbReference>
<evidence type="ECO:0000256" key="3">
    <source>
        <dbReference type="ARBA" id="ARBA00012356"/>
    </source>
</evidence>
<sequence>MTGRRVAITGVGLISPLGVGNDENWRSLCAGKSGIGPITRFDASAMTTRIAGEVRDFDPTRWIPKKEVRQMDLFIQYAIAAAAMAVEDAKLGPPDDPERFGVYVGAGLGGLPVLEATHDSLREKGPRHGISPYFVPAIIVNLAPGQISIRHNYRGPNMSHVSACSTGAHSIGEAFHLIARGGADVMIAGGTEATVSPLCVGGFASMRALSTRNDEPTKASRPFTLSRDGFVLSEGCGLVVLEEWERAQARGARIYAEIVGYAATSDAHHITAPPPDGEGAQRCMRLALRDAGLAPTAVGYINAHGTSTGADATETGAIKAVFGEHARKLAVSSTKSMHGHLLGATGGLEAAICALALHYQVLPPTINLDDPDPECDLDYVPHGARKVAVDVALSNSFGFGGTNACLAFKRVG</sequence>
<dbReference type="PANTHER" id="PTHR11712">
    <property type="entry name" value="POLYKETIDE SYNTHASE-RELATED"/>
    <property type="match status" value="1"/>
</dbReference>
<protein>
    <recommendedName>
        <fullName evidence="4 11">3-oxoacyl-[acyl-carrier-protein] synthase 2</fullName>
        <ecNumber evidence="3 11">2.3.1.179</ecNumber>
    </recommendedName>
</protein>
<dbReference type="InterPro" id="IPR016039">
    <property type="entry name" value="Thiolase-like"/>
</dbReference>
<evidence type="ECO:0000256" key="9">
    <source>
        <dbReference type="ARBA" id="ARBA00023160"/>
    </source>
</evidence>
<comment type="catalytic activity">
    <reaction evidence="11">
        <text>a fatty acyl-[ACP] + malonyl-[ACP] + H(+) = a 3-oxoacyl-[ACP] + holo-[ACP] + CO2</text>
        <dbReference type="Rhea" id="RHEA:22836"/>
        <dbReference type="Rhea" id="RHEA-COMP:9623"/>
        <dbReference type="Rhea" id="RHEA-COMP:9685"/>
        <dbReference type="Rhea" id="RHEA-COMP:9916"/>
        <dbReference type="Rhea" id="RHEA-COMP:14125"/>
        <dbReference type="ChEBI" id="CHEBI:15378"/>
        <dbReference type="ChEBI" id="CHEBI:16526"/>
        <dbReference type="ChEBI" id="CHEBI:64479"/>
        <dbReference type="ChEBI" id="CHEBI:78449"/>
        <dbReference type="ChEBI" id="CHEBI:78776"/>
        <dbReference type="ChEBI" id="CHEBI:138651"/>
    </reaction>
</comment>
<keyword evidence="9 11" id="KW-0275">Fatty acid biosynthesis</keyword>
<evidence type="ECO:0000259" key="14">
    <source>
        <dbReference type="PROSITE" id="PS52004"/>
    </source>
</evidence>
<evidence type="ECO:0000313" key="16">
    <source>
        <dbReference type="Proteomes" id="UP001150924"/>
    </source>
</evidence>
<dbReference type="GO" id="GO:0005829">
    <property type="term" value="C:cytosol"/>
    <property type="evidence" value="ECO:0007669"/>
    <property type="project" value="TreeGrafter"/>
</dbReference>
<evidence type="ECO:0000256" key="4">
    <source>
        <dbReference type="ARBA" id="ARBA00014657"/>
    </source>
</evidence>
<dbReference type="InterPro" id="IPR017568">
    <property type="entry name" value="3-oxoacyl-ACP_synth-2"/>
</dbReference>
<dbReference type="PIRSF" id="PIRSF000447">
    <property type="entry name" value="KAS_II"/>
    <property type="match status" value="1"/>
</dbReference>
<dbReference type="PROSITE" id="PS52004">
    <property type="entry name" value="KS3_2"/>
    <property type="match status" value="1"/>
</dbReference>
<keyword evidence="5 11" id="KW-0444">Lipid biosynthesis</keyword>
<evidence type="ECO:0000256" key="6">
    <source>
        <dbReference type="ARBA" id="ARBA00022679"/>
    </source>
</evidence>
<gene>
    <name evidence="15" type="primary">fabF</name>
    <name evidence="15" type="ORF">OV079_17795</name>
</gene>
<keyword evidence="7" id="KW-0276">Fatty acid metabolism</keyword>
<reference evidence="15" key="1">
    <citation type="submission" date="2022-11" db="EMBL/GenBank/DDBJ databases">
        <title>Minimal conservation of predation-associated metabolite biosynthetic gene clusters underscores biosynthetic potential of Myxococcota including descriptions for ten novel species: Archangium lansinium sp. nov., Myxococcus landrumus sp. nov., Nannocystis bai.</title>
        <authorList>
            <person name="Ahearne A."/>
            <person name="Stevens C."/>
            <person name="Phillips K."/>
        </authorList>
    </citation>
    <scope>NUCLEOTIDE SEQUENCE</scope>
    <source>
        <strain evidence="15">Na p29</strain>
    </source>
</reference>
<evidence type="ECO:0000256" key="1">
    <source>
        <dbReference type="ARBA" id="ARBA00005194"/>
    </source>
</evidence>
<evidence type="ECO:0000256" key="7">
    <source>
        <dbReference type="ARBA" id="ARBA00022832"/>
    </source>
</evidence>
<organism evidence="15 16">
    <name type="scientific">Nannocystis pusilla</name>
    <dbReference type="NCBI Taxonomy" id="889268"/>
    <lineage>
        <taxon>Bacteria</taxon>
        <taxon>Pseudomonadati</taxon>
        <taxon>Myxococcota</taxon>
        <taxon>Polyangia</taxon>
        <taxon>Nannocystales</taxon>
        <taxon>Nannocystaceae</taxon>
        <taxon>Nannocystis</taxon>
    </lineage>
</organism>
<dbReference type="CDD" id="cd00834">
    <property type="entry name" value="KAS_I_II"/>
    <property type="match status" value="1"/>
</dbReference>
<feature type="active site" description="For beta-ketoacyl synthase activity" evidence="12">
    <location>
        <position position="164"/>
    </location>
</feature>
<evidence type="ECO:0000256" key="2">
    <source>
        <dbReference type="ARBA" id="ARBA00008467"/>
    </source>
</evidence>
<comment type="pathway">
    <text evidence="1 11">Lipid metabolism; fatty acid biosynthesis.</text>
</comment>
<evidence type="ECO:0000256" key="11">
    <source>
        <dbReference type="PIRNR" id="PIRNR000447"/>
    </source>
</evidence>
<dbReference type="PANTHER" id="PTHR11712:SF336">
    <property type="entry name" value="3-OXOACYL-[ACYL-CARRIER-PROTEIN] SYNTHASE, MITOCHONDRIAL"/>
    <property type="match status" value="1"/>
</dbReference>
<dbReference type="Pfam" id="PF00109">
    <property type="entry name" value="ketoacyl-synt"/>
    <property type="match status" value="1"/>
</dbReference>
<proteinExistence type="inferred from homology"/>
<dbReference type="GO" id="GO:0006633">
    <property type="term" value="P:fatty acid biosynthetic process"/>
    <property type="evidence" value="ECO:0007669"/>
    <property type="project" value="UniProtKB-UniRule"/>
</dbReference>
<dbReference type="Proteomes" id="UP001150924">
    <property type="component" value="Unassembled WGS sequence"/>
</dbReference>
<evidence type="ECO:0000256" key="12">
    <source>
        <dbReference type="PIRSR" id="PIRSR000447-1"/>
    </source>
</evidence>
<name>A0A9X3EP76_9BACT</name>
<dbReference type="AlphaFoldDB" id="A0A9X3EP76"/>
<dbReference type="EMBL" id="JAPNKE010000002">
    <property type="protein sequence ID" value="MCY1007370.1"/>
    <property type="molecule type" value="Genomic_DNA"/>
</dbReference>
<dbReference type="EC" id="2.3.1.179" evidence="3 11"/>
<comment type="catalytic activity">
    <reaction evidence="11">
        <text>(9Z)-hexadecenoyl-[ACP] + malonyl-[ACP] + H(+) = 3-oxo-(11Z)-octadecenoyl-[ACP] + holo-[ACP] + CO2</text>
        <dbReference type="Rhea" id="RHEA:55040"/>
        <dbReference type="Rhea" id="RHEA-COMP:9623"/>
        <dbReference type="Rhea" id="RHEA-COMP:9685"/>
        <dbReference type="Rhea" id="RHEA-COMP:10800"/>
        <dbReference type="Rhea" id="RHEA-COMP:14074"/>
        <dbReference type="ChEBI" id="CHEBI:15378"/>
        <dbReference type="ChEBI" id="CHEBI:16526"/>
        <dbReference type="ChEBI" id="CHEBI:64479"/>
        <dbReference type="ChEBI" id="CHEBI:78449"/>
        <dbReference type="ChEBI" id="CHEBI:83989"/>
        <dbReference type="ChEBI" id="CHEBI:138538"/>
        <dbReference type="EC" id="2.3.1.179"/>
    </reaction>
</comment>
<comment type="similarity">
    <text evidence="2 11 13">Belongs to the thiolase-like superfamily. Beta-ketoacyl-ACP synthases family.</text>
</comment>
<comment type="function">
    <text evidence="11">Involved in the type II fatty acid elongation cycle. Catalyzes the elongation of a wide range of acyl-ACP by the addition of two carbons from malonyl-ACP to an acyl acceptor. Can efficiently catalyze the conversion of palmitoleoyl-ACP (cis-hexadec-9-enoyl-ACP) to cis-vaccenoyl-ACP (cis-octadec-11-enoyl-ACP), an essential step in the thermal regulation of fatty acid composition.</text>
</comment>
<comment type="caution">
    <text evidence="15">The sequence shown here is derived from an EMBL/GenBank/DDBJ whole genome shotgun (WGS) entry which is preliminary data.</text>
</comment>
<evidence type="ECO:0000256" key="8">
    <source>
        <dbReference type="ARBA" id="ARBA00023098"/>
    </source>
</evidence>
<evidence type="ECO:0000313" key="15">
    <source>
        <dbReference type="EMBL" id="MCY1007370.1"/>
    </source>
</evidence>
<dbReference type="InterPro" id="IPR020841">
    <property type="entry name" value="PKS_Beta-ketoAc_synthase_dom"/>
</dbReference>